<reference evidence="7 8" key="1">
    <citation type="journal article" date="2018" name="Arch. Microbiol.">
        <title>New insights into the metabolic potential of the phototrophic purple bacterium Rhodopila globiformis DSM 161(T) from its draft genome sequence and evidence for a vanadium-dependent nitrogenase.</title>
        <authorList>
            <person name="Imhoff J.F."/>
            <person name="Rahn T."/>
            <person name="Kunzel S."/>
            <person name="Neulinger S.C."/>
        </authorList>
    </citation>
    <scope>NUCLEOTIDE SEQUENCE [LARGE SCALE GENOMIC DNA]</scope>
    <source>
        <strain evidence="7 8">DSM 16996</strain>
    </source>
</reference>
<evidence type="ECO:0000256" key="6">
    <source>
        <dbReference type="HAMAP-Rule" id="MF_00074"/>
    </source>
</evidence>
<comment type="function">
    <text evidence="6">Specifically methylates the N7 position of guanine in position 527 of 16S rRNA.</text>
</comment>
<feature type="binding site" evidence="6">
    <location>
        <position position="74"/>
    </location>
    <ligand>
        <name>S-adenosyl-L-methionine</name>
        <dbReference type="ChEBI" id="CHEBI:59789"/>
    </ligand>
</feature>
<dbReference type="PANTHER" id="PTHR31760:SF0">
    <property type="entry name" value="S-ADENOSYL-L-METHIONINE-DEPENDENT METHYLTRANSFERASES SUPERFAMILY PROTEIN"/>
    <property type="match status" value="1"/>
</dbReference>
<keyword evidence="4 6" id="KW-0808">Transferase</keyword>
<evidence type="ECO:0000256" key="4">
    <source>
        <dbReference type="ARBA" id="ARBA00022679"/>
    </source>
</evidence>
<comment type="caution">
    <text evidence="7">The sequence shown here is derived from an EMBL/GenBank/DDBJ whole genome shotgun (WGS) entry which is preliminary data.</text>
</comment>
<dbReference type="GO" id="GO:0005829">
    <property type="term" value="C:cytosol"/>
    <property type="evidence" value="ECO:0007669"/>
    <property type="project" value="TreeGrafter"/>
</dbReference>
<dbReference type="PIRSF" id="PIRSF003078">
    <property type="entry name" value="GidB"/>
    <property type="match status" value="1"/>
</dbReference>
<accession>A0A2S6N157</accession>
<dbReference type="Gene3D" id="3.40.50.150">
    <property type="entry name" value="Vaccinia Virus protein VP39"/>
    <property type="match status" value="1"/>
</dbReference>
<sequence>MSAQEQRVRDHLRLALRDEQRMRLEIYEAILRKWQRTVNLVGSSTVDRIWERHFADSLQLAPLAGAWNNWIDIGSGAGFPGLVIALTAADSGRVVHLVESDRRKAAFLAEVSRETGASVQIHVDRIERVVPELISMIRFDIISARALAPLKVLIGYARPVLLQGGRGLFFKGKELAAELTNLSGRDSVTYETVTSLTDPAARIVIVQSLKS</sequence>
<feature type="binding site" evidence="6">
    <location>
        <position position="145"/>
    </location>
    <ligand>
        <name>S-adenosyl-L-methionine</name>
        <dbReference type="ChEBI" id="CHEBI:59789"/>
    </ligand>
</feature>
<dbReference type="EC" id="2.1.1.170" evidence="6"/>
<evidence type="ECO:0000256" key="2">
    <source>
        <dbReference type="ARBA" id="ARBA00022552"/>
    </source>
</evidence>
<comment type="similarity">
    <text evidence="6">Belongs to the methyltransferase superfamily. RNA methyltransferase RsmG family.</text>
</comment>
<keyword evidence="1 6" id="KW-0963">Cytoplasm</keyword>
<proteinExistence type="inferred from homology"/>
<keyword evidence="8" id="KW-1185">Reference proteome</keyword>
<keyword evidence="2 6" id="KW-0698">rRNA processing</keyword>
<dbReference type="InterPro" id="IPR003682">
    <property type="entry name" value="rRNA_ssu_MeTfrase_G"/>
</dbReference>
<protein>
    <recommendedName>
        <fullName evidence="6">Ribosomal RNA small subunit methyltransferase G</fullName>
        <ecNumber evidence="6">2.1.1.170</ecNumber>
    </recommendedName>
    <alternativeName>
        <fullName evidence="6">16S rRNA 7-methylguanosine methyltransferase</fullName>
        <shortName evidence="6">16S rRNA m7G methyltransferase</shortName>
    </alternativeName>
</protein>
<feature type="binding site" evidence="6">
    <location>
        <begin position="126"/>
        <end position="127"/>
    </location>
    <ligand>
        <name>S-adenosyl-L-methionine</name>
        <dbReference type="ChEBI" id="CHEBI:59789"/>
    </ligand>
</feature>
<evidence type="ECO:0000313" key="7">
    <source>
        <dbReference type="EMBL" id="PPQ28363.1"/>
    </source>
</evidence>
<comment type="catalytic activity">
    <reaction evidence="6">
        <text>guanosine(527) in 16S rRNA + S-adenosyl-L-methionine = N(7)-methylguanosine(527) in 16S rRNA + S-adenosyl-L-homocysteine</text>
        <dbReference type="Rhea" id="RHEA:42732"/>
        <dbReference type="Rhea" id="RHEA-COMP:10209"/>
        <dbReference type="Rhea" id="RHEA-COMP:10210"/>
        <dbReference type="ChEBI" id="CHEBI:57856"/>
        <dbReference type="ChEBI" id="CHEBI:59789"/>
        <dbReference type="ChEBI" id="CHEBI:74269"/>
        <dbReference type="ChEBI" id="CHEBI:74480"/>
        <dbReference type="EC" id="2.1.1.170"/>
    </reaction>
</comment>
<dbReference type="InterPro" id="IPR029063">
    <property type="entry name" value="SAM-dependent_MTases_sf"/>
</dbReference>
<dbReference type="HAMAP" id="MF_00074">
    <property type="entry name" value="16SrRNA_methyltr_G"/>
    <property type="match status" value="1"/>
</dbReference>
<dbReference type="NCBIfam" id="TIGR00138">
    <property type="entry name" value="rsmG_gidB"/>
    <property type="match status" value="1"/>
</dbReference>
<dbReference type="OrthoDB" id="9808773at2"/>
<dbReference type="EMBL" id="NHSJ01000111">
    <property type="protein sequence ID" value="PPQ28363.1"/>
    <property type="molecule type" value="Genomic_DNA"/>
</dbReference>
<dbReference type="PANTHER" id="PTHR31760">
    <property type="entry name" value="S-ADENOSYL-L-METHIONINE-DEPENDENT METHYLTRANSFERASES SUPERFAMILY PROTEIN"/>
    <property type="match status" value="1"/>
</dbReference>
<gene>
    <name evidence="6" type="primary">rsmG</name>
    <name evidence="7" type="ORF">CCR94_17960</name>
</gene>
<evidence type="ECO:0000313" key="8">
    <source>
        <dbReference type="Proteomes" id="UP000239089"/>
    </source>
</evidence>
<name>A0A2S6N157_9HYPH</name>
<keyword evidence="5 6" id="KW-0949">S-adenosyl-L-methionine</keyword>
<dbReference type="GO" id="GO:0070043">
    <property type="term" value="F:rRNA (guanine-N7-)-methyltransferase activity"/>
    <property type="evidence" value="ECO:0007669"/>
    <property type="project" value="UniProtKB-UniRule"/>
</dbReference>
<dbReference type="SUPFAM" id="SSF53335">
    <property type="entry name" value="S-adenosyl-L-methionine-dependent methyltransferases"/>
    <property type="match status" value="1"/>
</dbReference>
<dbReference type="AlphaFoldDB" id="A0A2S6N157"/>
<feature type="binding site" evidence="6">
    <location>
        <position position="79"/>
    </location>
    <ligand>
        <name>S-adenosyl-L-methionine</name>
        <dbReference type="ChEBI" id="CHEBI:59789"/>
    </ligand>
</feature>
<keyword evidence="3 6" id="KW-0489">Methyltransferase</keyword>
<comment type="caution">
    <text evidence="6">Lacks conserved residue(s) required for the propagation of feature annotation.</text>
</comment>
<evidence type="ECO:0000256" key="1">
    <source>
        <dbReference type="ARBA" id="ARBA00022490"/>
    </source>
</evidence>
<dbReference type="Proteomes" id="UP000239089">
    <property type="component" value="Unassembled WGS sequence"/>
</dbReference>
<evidence type="ECO:0000256" key="3">
    <source>
        <dbReference type="ARBA" id="ARBA00022603"/>
    </source>
</evidence>
<comment type="subcellular location">
    <subcellularLocation>
        <location evidence="6">Cytoplasm</location>
    </subcellularLocation>
</comment>
<organism evidence="7 8">
    <name type="scientific">Rhodoblastus sphagnicola</name>
    <dbReference type="NCBI Taxonomy" id="333368"/>
    <lineage>
        <taxon>Bacteria</taxon>
        <taxon>Pseudomonadati</taxon>
        <taxon>Pseudomonadota</taxon>
        <taxon>Alphaproteobacteria</taxon>
        <taxon>Hyphomicrobiales</taxon>
        <taxon>Rhodoblastaceae</taxon>
        <taxon>Rhodoblastus</taxon>
    </lineage>
</organism>
<dbReference type="Pfam" id="PF02527">
    <property type="entry name" value="GidB"/>
    <property type="match status" value="1"/>
</dbReference>
<evidence type="ECO:0000256" key="5">
    <source>
        <dbReference type="ARBA" id="ARBA00022691"/>
    </source>
</evidence>